<keyword evidence="8" id="KW-1133">Transmembrane helix</keyword>
<feature type="signal peptide" evidence="10">
    <location>
        <begin position="1"/>
        <end position="23"/>
    </location>
</feature>
<dbReference type="GO" id="GO:0098797">
    <property type="term" value="C:plasma membrane protein complex"/>
    <property type="evidence" value="ECO:0007669"/>
    <property type="project" value="TreeGrafter"/>
</dbReference>
<proteinExistence type="inferred from homology"/>
<accession>A0A6M6BGU2</accession>
<comment type="similarity">
    <text evidence="2">Belongs to the TonB family.</text>
</comment>
<keyword evidence="3" id="KW-0813">Transport</keyword>
<feature type="chain" id="PRO_5027072893" evidence="10">
    <location>
        <begin position="24"/>
        <end position="401"/>
    </location>
</feature>
<evidence type="ECO:0000313" key="12">
    <source>
        <dbReference type="EMBL" id="QJX46245.1"/>
    </source>
</evidence>
<dbReference type="NCBIfam" id="TIGR01352">
    <property type="entry name" value="tonB_Cterm"/>
    <property type="match status" value="2"/>
</dbReference>
<evidence type="ECO:0000256" key="10">
    <source>
        <dbReference type="SAM" id="SignalP"/>
    </source>
</evidence>
<evidence type="ECO:0000256" key="1">
    <source>
        <dbReference type="ARBA" id="ARBA00004383"/>
    </source>
</evidence>
<dbReference type="EMBL" id="CP053538">
    <property type="protein sequence ID" value="QJX46245.1"/>
    <property type="molecule type" value="Genomic_DNA"/>
</dbReference>
<comment type="subcellular location">
    <subcellularLocation>
        <location evidence="1">Cell inner membrane</location>
        <topology evidence="1">Single-pass membrane protein</topology>
        <orientation evidence="1">Periplasmic side</orientation>
    </subcellularLocation>
</comment>
<feature type="domain" description="TonB C-terminal" evidence="11">
    <location>
        <begin position="47"/>
        <end position="143"/>
    </location>
</feature>
<dbReference type="InterPro" id="IPR051045">
    <property type="entry name" value="TonB-dependent_transducer"/>
</dbReference>
<evidence type="ECO:0000256" key="8">
    <source>
        <dbReference type="ARBA" id="ARBA00022989"/>
    </source>
</evidence>
<keyword evidence="5" id="KW-0997">Cell inner membrane</keyword>
<dbReference type="KEGG" id="hts:HMJ29_04530"/>
<keyword evidence="13" id="KW-1185">Reference proteome</keyword>
<dbReference type="SUPFAM" id="SSF74653">
    <property type="entry name" value="TolA/TonB C-terminal domain"/>
    <property type="match status" value="3"/>
</dbReference>
<dbReference type="RefSeq" id="WP_171590352.1">
    <property type="nucleotide sequence ID" value="NZ_CP053538.1"/>
</dbReference>
<dbReference type="Gene3D" id="3.30.1150.10">
    <property type="match status" value="3"/>
</dbReference>
<evidence type="ECO:0000256" key="6">
    <source>
        <dbReference type="ARBA" id="ARBA00022692"/>
    </source>
</evidence>
<protein>
    <submittedName>
        <fullName evidence="12">TonB family protein</fullName>
    </submittedName>
</protein>
<dbReference type="PRINTS" id="PR01374">
    <property type="entry name" value="TONBPROTEIN"/>
</dbReference>
<evidence type="ECO:0000313" key="13">
    <source>
        <dbReference type="Proteomes" id="UP000501623"/>
    </source>
</evidence>
<dbReference type="AlphaFoldDB" id="A0A6M6BGU2"/>
<dbReference type="Proteomes" id="UP000501623">
    <property type="component" value="Chromosome"/>
</dbReference>
<dbReference type="PROSITE" id="PS52015">
    <property type="entry name" value="TONB_CTD"/>
    <property type="match status" value="2"/>
</dbReference>
<organism evidence="12 13">
    <name type="scientific">Hymenobacter taeanensis</name>
    <dbReference type="NCBI Taxonomy" id="2735321"/>
    <lineage>
        <taxon>Bacteria</taxon>
        <taxon>Pseudomonadati</taxon>
        <taxon>Bacteroidota</taxon>
        <taxon>Cytophagia</taxon>
        <taxon>Cytophagales</taxon>
        <taxon>Hymenobacteraceae</taxon>
        <taxon>Hymenobacter</taxon>
    </lineage>
</organism>
<dbReference type="InterPro" id="IPR003538">
    <property type="entry name" value="TonB"/>
</dbReference>
<keyword evidence="7" id="KW-0653">Protein transport</keyword>
<dbReference type="InterPro" id="IPR037682">
    <property type="entry name" value="TonB_C"/>
</dbReference>
<gene>
    <name evidence="12" type="ORF">HMJ29_04530</name>
</gene>
<evidence type="ECO:0000256" key="2">
    <source>
        <dbReference type="ARBA" id="ARBA00006555"/>
    </source>
</evidence>
<dbReference type="GO" id="GO:0031992">
    <property type="term" value="F:energy transducer activity"/>
    <property type="evidence" value="ECO:0007669"/>
    <property type="project" value="InterPro"/>
</dbReference>
<sequence>MKCALIPTLAIALFLGQAGWAQSVSIPTAPGSSPVYTYVEQMPVFPGGQQALLQTIGQTVAYPTEAMQQRLEGRVFVQFVVGATGAVQQTTVVKGVHPLLDSAAVLAVKALSAFSPGKQHGRAVPVAFTLPITFKLPPDVENILATRAGRAVPVALTTTDVRFPGGPQALAAYLSAAPYPKAARASQAEGRVYVRFRVEADGSLDFIKALVPPKPTKPKKSSEPAVAASAPATTTNPILVQAAEQYVAAMPAWQPALRKGIPSASSYTLPIDFYTTPPVATATPVYAYADTAPVFAGTSEEMPLPHVIGRATRYPVEALRSQLQGEVLVHVVIDELGQITEADIVQSAHPILDQEALRVVKAQKVMAPAMLQGKPVRTFITLPLTFSIVGNKQFQQSVYTR</sequence>
<dbReference type="GO" id="GO:0015891">
    <property type="term" value="P:siderophore transport"/>
    <property type="evidence" value="ECO:0007669"/>
    <property type="project" value="InterPro"/>
</dbReference>
<evidence type="ECO:0000259" key="11">
    <source>
        <dbReference type="PROSITE" id="PS52015"/>
    </source>
</evidence>
<feature type="domain" description="TonB C-terminal" evidence="11">
    <location>
        <begin position="299"/>
        <end position="395"/>
    </location>
</feature>
<evidence type="ECO:0000256" key="9">
    <source>
        <dbReference type="ARBA" id="ARBA00023136"/>
    </source>
</evidence>
<keyword evidence="4" id="KW-1003">Cell membrane</keyword>
<keyword evidence="6" id="KW-0812">Transmembrane</keyword>
<keyword evidence="9" id="KW-0472">Membrane</keyword>
<dbReference type="PANTHER" id="PTHR33446:SF2">
    <property type="entry name" value="PROTEIN TONB"/>
    <property type="match status" value="1"/>
</dbReference>
<dbReference type="GO" id="GO:0055085">
    <property type="term" value="P:transmembrane transport"/>
    <property type="evidence" value="ECO:0007669"/>
    <property type="project" value="InterPro"/>
</dbReference>
<dbReference type="PANTHER" id="PTHR33446">
    <property type="entry name" value="PROTEIN TONB-RELATED"/>
    <property type="match status" value="1"/>
</dbReference>
<dbReference type="Pfam" id="PF03544">
    <property type="entry name" value="TonB_C"/>
    <property type="match status" value="2"/>
</dbReference>
<name>A0A6M6BGU2_9BACT</name>
<evidence type="ECO:0000256" key="3">
    <source>
        <dbReference type="ARBA" id="ARBA00022448"/>
    </source>
</evidence>
<dbReference type="GO" id="GO:0030288">
    <property type="term" value="C:outer membrane-bounded periplasmic space"/>
    <property type="evidence" value="ECO:0007669"/>
    <property type="project" value="InterPro"/>
</dbReference>
<evidence type="ECO:0000256" key="5">
    <source>
        <dbReference type="ARBA" id="ARBA00022519"/>
    </source>
</evidence>
<reference evidence="12 13" key="1">
    <citation type="submission" date="2020-05" db="EMBL/GenBank/DDBJ databases">
        <title>Complete genome sequence of Hymenobacter sp. TS19 in Coasted Sand Dune.</title>
        <authorList>
            <person name="Lee J.-H."/>
            <person name="Jung J.-H."/>
            <person name="Jeong S."/>
            <person name="Zhao L."/>
            <person name="Kim M.-K."/>
            <person name="Seo H.-S."/>
            <person name="Lim S."/>
        </authorList>
    </citation>
    <scope>NUCLEOTIDE SEQUENCE [LARGE SCALE GENOMIC DNA]</scope>
    <source>
        <strain evidence="12 13">TS19</strain>
    </source>
</reference>
<evidence type="ECO:0000256" key="4">
    <source>
        <dbReference type="ARBA" id="ARBA00022475"/>
    </source>
</evidence>
<dbReference type="InterPro" id="IPR006260">
    <property type="entry name" value="TonB/TolA_C"/>
</dbReference>
<dbReference type="GO" id="GO:0015031">
    <property type="term" value="P:protein transport"/>
    <property type="evidence" value="ECO:0007669"/>
    <property type="project" value="UniProtKB-KW"/>
</dbReference>
<keyword evidence="10" id="KW-0732">Signal</keyword>
<evidence type="ECO:0000256" key="7">
    <source>
        <dbReference type="ARBA" id="ARBA00022927"/>
    </source>
</evidence>